<evidence type="ECO:0000313" key="1">
    <source>
        <dbReference type="EMBL" id="RZO11638.1"/>
    </source>
</evidence>
<dbReference type="Gene3D" id="3.40.50.720">
    <property type="entry name" value="NAD(P)-binding Rossmann-like Domain"/>
    <property type="match status" value="1"/>
</dbReference>
<sequence length="259" mass="29583">MKKVLIIGYGDIGSRIAARLPKQEFIGVSRSAPADLPNVEFIQQDWMHESKLILPSIDFSTIVLILKPTSPDIDGYQRGFLDASYHMMDFFNNKISYEKLLIVTSTRVYGLGNGREITEAVKPLPDDQQARIILEYEEFVARESKIEPLILRPSGLYDEQAHWMKNHIDTFNGKKYPLRFAEANMFSRTNLALVIANYICNKESAHISGPLICSEQARKYSEIFSHVCPDYTFKDFFISSDKIGKSFDPQKLLDSGLMR</sequence>
<evidence type="ECO:0008006" key="3">
    <source>
        <dbReference type="Google" id="ProtNLM"/>
    </source>
</evidence>
<dbReference type="InterPro" id="IPR036291">
    <property type="entry name" value="NAD(P)-bd_dom_sf"/>
</dbReference>
<organism evidence="1 2">
    <name type="scientific">SAR86 cluster bacterium</name>
    <dbReference type="NCBI Taxonomy" id="2030880"/>
    <lineage>
        <taxon>Bacteria</taxon>
        <taxon>Pseudomonadati</taxon>
        <taxon>Pseudomonadota</taxon>
        <taxon>Gammaproteobacteria</taxon>
        <taxon>SAR86 cluster</taxon>
    </lineage>
</organism>
<evidence type="ECO:0000313" key="2">
    <source>
        <dbReference type="Proteomes" id="UP000319023"/>
    </source>
</evidence>
<name>A0A520LRK4_9GAMM</name>
<protein>
    <recommendedName>
        <fullName evidence="3">NAD(P)-dependent oxidoreductase</fullName>
    </recommendedName>
</protein>
<dbReference type="AlphaFoldDB" id="A0A520LRK4"/>
<dbReference type="Proteomes" id="UP000319023">
    <property type="component" value="Unassembled WGS sequence"/>
</dbReference>
<dbReference type="EMBL" id="SHBN01000037">
    <property type="protein sequence ID" value="RZO11638.1"/>
    <property type="molecule type" value="Genomic_DNA"/>
</dbReference>
<dbReference type="SUPFAM" id="SSF51735">
    <property type="entry name" value="NAD(P)-binding Rossmann-fold domains"/>
    <property type="match status" value="1"/>
</dbReference>
<comment type="caution">
    <text evidence="1">The sequence shown here is derived from an EMBL/GenBank/DDBJ whole genome shotgun (WGS) entry which is preliminary data.</text>
</comment>
<gene>
    <name evidence="1" type="ORF">EVB01_02290</name>
</gene>
<accession>A0A520LRK4</accession>
<proteinExistence type="predicted"/>
<reference evidence="1 2" key="1">
    <citation type="submission" date="2019-02" db="EMBL/GenBank/DDBJ databases">
        <title>Prokaryotic population dynamics and viral predation in marine succession experiment using metagenomics: the confinement effect.</title>
        <authorList>
            <person name="Haro-Moreno J.M."/>
            <person name="Rodriguez-Valera F."/>
            <person name="Lopez-Perez M."/>
        </authorList>
    </citation>
    <scope>NUCLEOTIDE SEQUENCE [LARGE SCALE GENOMIC DNA]</scope>
    <source>
        <strain evidence="1">MED-G168</strain>
    </source>
</reference>